<evidence type="ECO:0000256" key="2">
    <source>
        <dbReference type="PROSITE-ProRule" id="PRU00221"/>
    </source>
</evidence>
<name>D8LTL2_ECTSI</name>
<feature type="repeat" description="WD" evidence="2">
    <location>
        <begin position="371"/>
        <end position="404"/>
    </location>
</feature>
<dbReference type="EMBL" id="FN649732">
    <property type="protein sequence ID" value="CBN73909.1"/>
    <property type="molecule type" value="Genomic_DNA"/>
</dbReference>
<feature type="repeat" description="WD" evidence="2">
    <location>
        <begin position="1244"/>
        <end position="1276"/>
    </location>
</feature>
<feature type="compositionally biased region" description="Low complexity" evidence="3">
    <location>
        <begin position="1814"/>
        <end position="1826"/>
    </location>
</feature>
<feature type="region of interest" description="Disordered" evidence="3">
    <location>
        <begin position="1811"/>
        <end position="1844"/>
    </location>
</feature>
<dbReference type="InParanoid" id="D8LTL2"/>
<evidence type="ECO:0000256" key="3">
    <source>
        <dbReference type="SAM" id="MobiDB-lite"/>
    </source>
</evidence>
<reference evidence="5 6" key="1">
    <citation type="journal article" date="2010" name="Nature">
        <title>The Ectocarpus genome and the independent evolution of multicellularity in brown algae.</title>
        <authorList>
            <person name="Cock J.M."/>
            <person name="Sterck L."/>
            <person name="Rouze P."/>
            <person name="Scornet D."/>
            <person name="Allen A.E."/>
            <person name="Amoutzias G."/>
            <person name="Anthouard V."/>
            <person name="Artiguenave F."/>
            <person name="Aury J.M."/>
            <person name="Badger J.H."/>
            <person name="Beszteri B."/>
            <person name="Billiau K."/>
            <person name="Bonnet E."/>
            <person name="Bothwell J.H."/>
            <person name="Bowler C."/>
            <person name="Boyen C."/>
            <person name="Brownlee C."/>
            <person name="Carrano C.J."/>
            <person name="Charrier B."/>
            <person name="Cho G.Y."/>
            <person name="Coelho S.M."/>
            <person name="Collen J."/>
            <person name="Corre E."/>
            <person name="Da Silva C."/>
            <person name="Delage L."/>
            <person name="Delaroque N."/>
            <person name="Dittami S.M."/>
            <person name="Doulbeau S."/>
            <person name="Elias M."/>
            <person name="Farnham G."/>
            <person name="Gachon C.M."/>
            <person name="Gschloessl B."/>
            <person name="Heesch S."/>
            <person name="Jabbari K."/>
            <person name="Jubin C."/>
            <person name="Kawai H."/>
            <person name="Kimura K."/>
            <person name="Kloareg B."/>
            <person name="Kupper F.C."/>
            <person name="Lang D."/>
            <person name="Le Bail A."/>
            <person name="Leblanc C."/>
            <person name="Lerouge P."/>
            <person name="Lohr M."/>
            <person name="Lopez P.J."/>
            <person name="Martens C."/>
            <person name="Maumus F."/>
            <person name="Michel G."/>
            <person name="Miranda-Saavedra D."/>
            <person name="Morales J."/>
            <person name="Moreau H."/>
            <person name="Motomura T."/>
            <person name="Nagasato C."/>
            <person name="Napoli C.A."/>
            <person name="Nelson D.R."/>
            <person name="Nyvall-Collen P."/>
            <person name="Peters A.F."/>
            <person name="Pommier C."/>
            <person name="Potin P."/>
            <person name="Poulain J."/>
            <person name="Quesneville H."/>
            <person name="Read B."/>
            <person name="Rensing S.A."/>
            <person name="Ritter A."/>
            <person name="Rousvoal S."/>
            <person name="Samanta M."/>
            <person name="Samson G."/>
            <person name="Schroeder D.C."/>
            <person name="Segurens B."/>
            <person name="Strittmatter M."/>
            <person name="Tonon T."/>
            <person name="Tregear J.W."/>
            <person name="Valentin K."/>
            <person name="von Dassow P."/>
            <person name="Yamagishi T."/>
            <person name="Van de Peer Y."/>
            <person name="Wincker P."/>
        </authorList>
    </citation>
    <scope>NUCLEOTIDE SEQUENCE [LARGE SCALE GENOMIC DNA]</scope>
    <source>
        <strain evidence="6">Ec32 / CCAP1310/4</strain>
    </source>
</reference>
<dbReference type="PANTHER" id="PTHR44324">
    <property type="entry name" value="WD40 REPEAT DOMAIN 95"/>
    <property type="match status" value="1"/>
</dbReference>
<evidence type="ECO:0000313" key="5">
    <source>
        <dbReference type="EMBL" id="CBN73909.1"/>
    </source>
</evidence>
<dbReference type="InterPro" id="IPR011047">
    <property type="entry name" value="Quinoprotein_ADH-like_sf"/>
</dbReference>
<dbReference type="SMART" id="SM00320">
    <property type="entry name" value="WD40"/>
    <property type="match status" value="5"/>
</dbReference>
<evidence type="ECO:0000256" key="1">
    <source>
        <dbReference type="ARBA" id="ARBA00022737"/>
    </source>
</evidence>
<keyword evidence="1" id="KW-0677">Repeat</keyword>
<feature type="region of interest" description="Disordered" evidence="3">
    <location>
        <begin position="1200"/>
        <end position="1226"/>
    </location>
</feature>
<dbReference type="InterPro" id="IPR051242">
    <property type="entry name" value="WD-EF-hand_domain"/>
</dbReference>
<dbReference type="EMBL" id="FN649137">
    <property type="protein sequence ID" value="CBN73909.1"/>
    <property type="molecule type" value="Genomic_DNA"/>
</dbReference>
<dbReference type="InterPro" id="IPR002048">
    <property type="entry name" value="EF_hand_dom"/>
</dbReference>
<dbReference type="PROSITE" id="PS50222">
    <property type="entry name" value="EF_HAND_2"/>
    <property type="match status" value="1"/>
</dbReference>
<feature type="compositionally biased region" description="Low complexity" evidence="3">
    <location>
        <begin position="992"/>
        <end position="1007"/>
    </location>
</feature>
<feature type="compositionally biased region" description="Low complexity" evidence="3">
    <location>
        <begin position="785"/>
        <end position="799"/>
    </location>
</feature>
<dbReference type="Pfam" id="PF00400">
    <property type="entry name" value="WD40"/>
    <property type="match status" value="2"/>
</dbReference>
<feature type="region of interest" description="Disordered" evidence="3">
    <location>
        <begin position="943"/>
        <end position="1009"/>
    </location>
</feature>
<feature type="region of interest" description="Disordered" evidence="3">
    <location>
        <begin position="1447"/>
        <end position="1466"/>
    </location>
</feature>
<dbReference type="OrthoDB" id="10448577at2759"/>
<feature type="compositionally biased region" description="Polar residues" evidence="3">
    <location>
        <begin position="1355"/>
        <end position="1371"/>
    </location>
</feature>
<dbReference type="GO" id="GO:0005509">
    <property type="term" value="F:calcium ion binding"/>
    <property type="evidence" value="ECO:0007669"/>
    <property type="project" value="InterPro"/>
</dbReference>
<dbReference type="PANTHER" id="PTHR44324:SF4">
    <property type="entry name" value="WD40 REPEAT DOMAIN 95"/>
    <property type="match status" value="1"/>
</dbReference>
<dbReference type="STRING" id="2880.D8LTL2"/>
<feature type="region of interest" description="Disordered" evidence="3">
    <location>
        <begin position="617"/>
        <end position="678"/>
    </location>
</feature>
<feature type="region of interest" description="Disordered" evidence="3">
    <location>
        <begin position="726"/>
        <end position="802"/>
    </location>
</feature>
<dbReference type="InterPro" id="IPR001680">
    <property type="entry name" value="WD40_rpt"/>
</dbReference>
<dbReference type="Gene3D" id="2.130.10.10">
    <property type="entry name" value="YVTN repeat-like/Quinoprotein amine dehydrogenase"/>
    <property type="match status" value="2"/>
</dbReference>
<gene>
    <name evidence="5" type="ORF">Esi_0009_0023</name>
</gene>
<dbReference type="eggNOG" id="ENOG502RPUY">
    <property type="taxonomic scope" value="Eukaryota"/>
</dbReference>
<dbReference type="PROSITE" id="PS50294">
    <property type="entry name" value="WD_REPEATS_REGION"/>
    <property type="match status" value="2"/>
</dbReference>
<dbReference type="Proteomes" id="UP000002630">
    <property type="component" value="Linkage Group LG07"/>
</dbReference>
<organism evidence="5 6">
    <name type="scientific">Ectocarpus siliculosus</name>
    <name type="common">Brown alga</name>
    <name type="synonym">Conferva siliculosa</name>
    <dbReference type="NCBI Taxonomy" id="2880"/>
    <lineage>
        <taxon>Eukaryota</taxon>
        <taxon>Sar</taxon>
        <taxon>Stramenopiles</taxon>
        <taxon>Ochrophyta</taxon>
        <taxon>PX clade</taxon>
        <taxon>Phaeophyceae</taxon>
        <taxon>Ectocarpales</taxon>
        <taxon>Ectocarpaceae</taxon>
        <taxon>Ectocarpus</taxon>
    </lineage>
</organism>
<feature type="compositionally biased region" description="Low complexity" evidence="3">
    <location>
        <begin position="974"/>
        <end position="985"/>
    </location>
</feature>
<dbReference type="InterPro" id="IPR015943">
    <property type="entry name" value="WD40/YVTN_repeat-like_dom_sf"/>
</dbReference>
<feature type="region of interest" description="Disordered" evidence="3">
    <location>
        <begin position="1670"/>
        <end position="1755"/>
    </location>
</feature>
<sequence length="1854" mass="195768">MTSWGLELLSKLAESTSLDALREDFPRKSDEGLNPAQFLAVVRRHVEHGDFGFTAMNGGGAGGGYPHGHGYNDVYGNASKVGEVFKEMDIRGDGEVCWEDFSAVSRVEYLPAPVEKLGLVGKGNEVVHLIGQGPLEDDDKAPFQVVSGGGSDLARVSCSLRHDTAYKPHEVNAVHSIPGQDVVITSSSISSTGPHVLTVWDLPTQEERSTEKQFLPEMKSREETPTRQTVILWAPAVEMVLTGSSSNGSLLGWELGPLRQSAKLWLHDSGITHIHELVGHTGGAPHLVTASLDGTIAVCGGAAKGGGRGDGVLQRLQAHERGIASMEFCLHHSLALSAGVFVNAVDTTPDILVWGLDRDRGLLENDVQSRLRGHEGQVVGIAFTDEDLEVITGGADGVFLVWQMPSLVVKQRFTRAKNSPLVQQSVSCFALVPRSTDRPMLLVAGMKETAGLDIFARMEKRVHEELIKAEFCPYLQRLVTVSARRVTIWDAKSGEALTTLTSERLLGNDQADITAFSSDHQGHKLVVGADTGEIRACFSHSGSVIRQLDPHNGPVNWLSFASRKTDMCVFSIGGDGELHVLDAADEKGYIKPPPPSAGRRRKRLKYSLAARGDTISRDNAINHAEDDHDAIGSSDDDLSPGQLRSPRGASRLGRQSNFQPKWGGSSEETGMATGGLTGNPASLGMGDCGAPRAAEVGACAGAEVGKATRKGGRSVLLRQVVFASNDSEDPGDVRHRSIDEDKNADAARPDRREVKSPSQQEEKQLLGNAEESSRESGMLDHKGCPAEAPPASTGPAASSMKSRLASAARTLMSSAVRDELLEREILNGDKVNENGVRGDLIIAKPTFDMTACAADDHLSIIATAVTSDGGVEATMPAESGGAPNKDQMASTRVGRASSSLHLWDAERMSLLGTLLAPCLALTRDLTDAAAAFSVHPHCAAVAQPPVDPSATDPPSTPVESLHGNNKDMDGENPTATVGNETTTTTSQPPVRHAAAATDKQHAATTKTGTGLNRPALVTALMFLSPYPLLMGASTGGAVVVWRTLDCVCVQGQMPAVQVDNKKYGRSPFSFNAQAILLPADLASLRKKNISAAGGSGGHLREESGAKEEETLTCLARGTFTGSTGEETTSIYVGNGNGDIVAAHLSPTELAELSGDAKGPVQCQRRPNHNPYRAVRMELTPQVARFSLQAACSAQKQAAAGGNGEAGVAGGAHADMPRRRQKGSSSDGVGAYKFAVPSSGFHSAWAAHSGAVTSISWIRSPPSLLSSSADGLAKIWKPDGSAMLGQLDINNRRPERGMYLAAEASRHWAFVPGSGGPADCRHEEDGLDQEKLTHDTAKATTATTDSVVKKTIGNSGELTVNDTSSSTKTNSFRGGGGNVEGDLHDDVGDEADSTGAGPGRNERRGRSGRQQQQQHDREKQRDRNEKTQPDEGGLRSPDPTRQLQDFEEALEASSSKRTPKAERFHLGRPMSLATMQPIRKMPLCGKRWRTKSAPWPAEDESLLERSVSEQGLPTAGSVRVGTHKGMRGYVRPTAGSAEDAALKRTKSRGATGVVLKDTMGEESGRNSLQGRPLGEWVAQPEGENAVPCIDGTGEPANTVARGAGESPMDKTIKGLPPVAVLAGSHGGRLIASGITIAGDRGGGGFNVKAARAAARTATRRAALAEELAKEGECNRRKRNKADRRARTTIGAGASRQQRQGTQHGRELHGGRGPSSWGLEQGGNRKSSRRAISGNGGDAIGAAGEISPGGVPHNAGGSLAPSFGGMAQSVGSVGSGGGGSIVRTEASESTVVLPAEGAADTRKLRELNEDSVVWASTRRGSGRSSSSSKNRRQRHDKEEGSGQVETIRRLVHMGLF</sequence>
<keyword evidence="6" id="KW-1185">Reference proteome</keyword>
<dbReference type="InterPro" id="IPR036322">
    <property type="entry name" value="WD40_repeat_dom_sf"/>
</dbReference>
<evidence type="ECO:0000313" key="6">
    <source>
        <dbReference type="Proteomes" id="UP000002630"/>
    </source>
</evidence>
<dbReference type="SUPFAM" id="SSF50998">
    <property type="entry name" value="Quinoprotein alcohol dehydrogenase-like"/>
    <property type="match status" value="1"/>
</dbReference>
<feature type="compositionally biased region" description="Basic and acidic residues" evidence="3">
    <location>
        <begin position="1413"/>
        <end position="1432"/>
    </location>
</feature>
<dbReference type="SUPFAM" id="SSF50978">
    <property type="entry name" value="WD40 repeat-like"/>
    <property type="match status" value="2"/>
</dbReference>
<feature type="compositionally biased region" description="Basic and acidic residues" evidence="3">
    <location>
        <begin position="731"/>
        <end position="764"/>
    </location>
</feature>
<feature type="domain" description="EF-hand" evidence="4">
    <location>
        <begin position="76"/>
        <end position="111"/>
    </location>
</feature>
<protein>
    <recommendedName>
        <fullName evidence="4">EF-hand domain-containing protein</fullName>
    </recommendedName>
</protein>
<feature type="compositionally biased region" description="Basic and acidic residues" evidence="3">
    <location>
        <begin position="771"/>
        <end position="784"/>
    </location>
</feature>
<evidence type="ECO:0000259" key="4">
    <source>
        <dbReference type="PROSITE" id="PS50222"/>
    </source>
</evidence>
<feature type="region of interest" description="Disordered" evidence="3">
    <location>
        <begin position="1355"/>
        <end position="1440"/>
    </location>
</feature>
<dbReference type="PROSITE" id="PS50082">
    <property type="entry name" value="WD_REPEATS_2"/>
    <property type="match status" value="2"/>
</dbReference>
<accession>D8LTL2</accession>
<proteinExistence type="predicted"/>
<keyword evidence="2" id="KW-0853">WD repeat</keyword>
<feature type="region of interest" description="Disordered" evidence="3">
    <location>
        <begin position="873"/>
        <end position="893"/>
    </location>
</feature>
<feature type="compositionally biased region" description="Gly residues" evidence="3">
    <location>
        <begin position="1200"/>
        <end position="1209"/>
    </location>
</feature>